<feature type="domain" description="Transposase IS801/IS1294" evidence="1">
    <location>
        <begin position="2"/>
        <end position="73"/>
    </location>
</feature>
<name>A0A927GPT4_9BACL</name>
<proteinExistence type="predicted"/>
<dbReference type="GO" id="GO:0003677">
    <property type="term" value="F:DNA binding"/>
    <property type="evidence" value="ECO:0007669"/>
    <property type="project" value="InterPro"/>
</dbReference>
<sequence length="129" mass="14688">MSRYTHKTAIANNRLTAVDADRVTFQYRDYKDGSRVKSMTLEAMEFIRRFLQHVLPSGFQRIRHYGFLSNANRQTKLLQCLRLTRTAIRPKVKLSAQALMLKLTGNDLSTCPACGGQWQQVLTLAPNTG</sequence>
<gene>
    <name evidence="2" type="ORF">IDH44_00005</name>
</gene>
<comment type="caution">
    <text evidence="2">The sequence shown here is derived from an EMBL/GenBank/DDBJ whole genome shotgun (WGS) entry which is preliminary data.</text>
</comment>
<organism evidence="2 3">
    <name type="scientific">Paenibacillus sabuli</name>
    <dbReference type="NCBI Taxonomy" id="2772509"/>
    <lineage>
        <taxon>Bacteria</taxon>
        <taxon>Bacillati</taxon>
        <taxon>Bacillota</taxon>
        <taxon>Bacilli</taxon>
        <taxon>Bacillales</taxon>
        <taxon>Paenibacillaceae</taxon>
        <taxon>Paenibacillus</taxon>
    </lineage>
</organism>
<accession>A0A927GPT4</accession>
<dbReference type="RefSeq" id="WP_190913538.1">
    <property type="nucleotide sequence ID" value="NZ_JACXIZ010000001.1"/>
</dbReference>
<dbReference type="AlphaFoldDB" id="A0A927GPT4"/>
<keyword evidence="3" id="KW-1185">Reference proteome</keyword>
<dbReference type="GO" id="GO:0006313">
    <property type="term" value="P:DNA transposition"/>
    <property type="evidence" value="ECO:0007669"/>
    <property type="project" value="InterPro"/>
</dbReference>
<evidence type="ECO:0000313" key="2">
    <source>
        <dbReference type="EMBL" id="MBD2843556.1"/>
    </source>
</evidence>
<evidence type="ECO:0000259" key="1">
    <source>
        <dbReference type="Pfam" id="PF04986"/>
    </source>
</evidence>
<dbReference type="PANTHER" id="PTHR37023">
    <property type="entry name" value="TRANSPOSASE"/>
    <property type="match status" value="1"/>
</dbReference>
<dbReference type="PANTHER" id="PTHR37023:SF1">
    <property type="entry name" value="ISSOD25 TRANSPOSASE TNPA_ISSOD25"/>
    <property type="match status" value="1"/>
</dbReference>
<dbReference type="Proteomes" id="UP000621560">
    <property type="component" value="Unassembled WGS sequence"/>
</dbReference>
<dbReference type="EMBL" id="JACXIZ010000001">
    <property type="protein sequence ID" value="MBD2843556.1"/>
    <property type="molecule type" value="Genomic_DNA"/>
</dbReference>
<dbReference type="Pfam" id="PF04986">
    <property type="entry name" value="Y2_Tnp"/>
    <property type="match status" value="1"/>
</dbReference>
<reference evidence="2" key="1">
    <citation type="submission" date="2020-09" db="EMBL/GenBank/DDBJ databases">
        <title>A novel bacterium of genus Paenibacillus, isolated from South China Sea.</title>
        <authorList>
            <person name="Huang H."/>
            <person name="Mo K."/>
            <person name="Hu Y."/>
        </authorList>
    </citation>
    <scope>NUCLEOTIDE SEQUENCE</scope>
    <source>
        <strain evidence="2">IB182496</strain>
    </source>
</reference>
<evidence type="ECO:0000313" key="3">
    <source>
        <dbReference type="Proteomes" id="UP000621560"/>
    </source>
</evidence>
<dbReference type="GO" id="GO:0004803">
    <property type="term" value="F:transposase activity"/>
    <property type="evidence" value="ECO:0007669"/>
    <property type="project" value="InterPro"/>
</dbReference>
<protein>
    <submittedName>
        <fullName evidence="2">Transposase</fullName>
    </submittedName>
</protein>
<dbReference type="InterPro" id="IPR007069">
    <property type="entry name" value="Transposase_32"/>
</dbReference>